<name>A0AAV4A1K2_9GAST</name>
<keyword evidence="2" id="KW-1185">Reference proteome</keyword>
<comment type="caution">
    <text evidence="1">The sequence shown here is derived from an EMBL/GenBank/DDBJ whole genome shotgun (WGS) entry which is preliminary data.</text>
</comment>
<evidence type="ECO:0000313" key="1">
    <source>
        <dbReference type="EMBL" id="GFO01295.1"/>
    </source>
</evidence>
<gene>
    <name evidence="1" type="ORF">PoB_002780000</name>
</gene>
<sequence>MDGRLEVLVSLRSDILICRFKSYHRYMVKAGHKIGDQHNDMDGKLSTKWNNKMLILEIVACWRSIQSLLLNYQKVAFWRSIQSCYLTSQSRLLALYPAIATQLHRVACWRSIQSLLLNYHKVAFWRSIQSLLLNFVESPVGAISSHFFYSHRVACWGSNQSMLLNLTESPVGAISSHCYSTITKSPVGRRIQSLPLNYHKVACWAQDPVIATQLSQSRLLAQYPVIATQLHRVICWRRIPSFVRAVLTRFLFIQRTKLKYN</sequence>
<reference evidence="1 2" key="1">
    <citation type="journal article" date="2021" name="Elife">
        <title>Chloroplast acquisition without the gene transfer in kleptoplastic sea slugs, Plakobranchus ocellatus.</title>
        <authorList>
            <person name="Maeda T."/>
            <person name="Takahashi S."/>
            <person name="Yoshida T."/>
            <person name="Shimamura S."/>
            <person name="Takaki Y."/>
            <person name="Nagai Y."/>
            <person name="Toyoda A."/>
            <person name="Suzuki Y."/>
            <person name="Arimoto A."/>
            <person name="Ishii H."/>
            <person name="Satoh N."/>
            <person name="Nishiyama T."/>
            <person name="Hasebe M."/>
            <person name="Maruyama T."/>
            <person name="Minagawa J."/>
            <person name="Obokata J."/>
            <person name="Shigenobu S."/>
        </authorList>
    </citation>
    <scope>NUCLEOTIDE SEQUENCE [LARGE SCALE GENOMIC DNA]</scope>
</reference>
<accession>A0AAV4A1K2</accession>
<proteinExistence type="predicted"/>
<dbReference type="Proteomes" id="UP000735302">
    <property type="component" value="Unassembled WGS sequence"/>
</dbReference>
<protein>
    <submittedName>
        <fullName evidence="1">Uncharacterized protein</fullName>
    </submittedName>
</protein>
<dbReference type="EMBL" id="BLXT01003273">
    <property type="protein sequence ID" value="GFO01295.1"/>
    <property type="molecule type" value="Genomic_DNA"/>
</dbReference>
<organism evidence="1 2">
    <name type="scientific">Plakobranchus ocellatus</name>
    <dbReference type="NCBI Taxonomy" id="259542"/>
    <lineage>
        <taxon>Eukaryota</taxon>
        <taxon>Metazoa</taxon>
        <taxon>Spiralia</taxon>
        <taxon>Lophotrochozoa</taxon>
        <taxon>Mollusca</taxon>
        <taxon>Gastropoda</taxon>
        <taxon>Heterobranchia</taxon>
        <taxon>Euthyneura</taxon>
        <taxon>Panpulmonata</taxon>
        <taxon>Sacoglossa</taxon>
        <taxon>Placobranchoidea</taxon>
        <taxon>Plakobranchidae</taxon>
        <taxon>Plakobranchus</taxon>
    </lineage>
</organism>
<dbReference type="AlphaFoldDB" id="A0AAV4A1K2"/>
<evidence type="ECO:0000313" key="2">
    <source>
        <dbReference type="Proteomes" id="UP000735302"/>
    </source>
</evidence>